<sequence length="2048" mass="224219">MTNTNRQALIAAFIFGLVVHAGTSAVSLLLSNHASKVIRDAPRLALIVFLISSALWAQIEFSAFLLNVNSKPGCQVMITFASTFDQFSRVSIQQSLLWIMSMHNLASLTEISVTQGFLLLRLILGAIFVGIQRPQLGTVCLTQTSILPVGIAVSVVDTAFVAFLLMRVISRGVYKDTQKGVISSSHSRAIALVILGLIIWTGTSAPLTLSIRPMPIFVRTTVPSIGLLILIGILTWLQDGLFSNDSKHTKSTDVPDFDASRDLRPRQMSTADIYRSNRPHEFTIEAPGGFPRTSYPLPTPAEPKRELPVIARPAVGQADIGMGGVPVLGQLFPLPRTQPLLVSTETQSLAHERHQQPILKTATPTISSLEPDPSAKTGTLRSVIYAEDGERKSGNGKASIASRWADTARSVDVQHGSLSSEPTLATTTSAFLSPRIEEVRRRSPRQLPSPALSLFPRSTPTRLQARPSPKTTGDAIVNFSLPVDAQVSRPPHQTRLPPPKSAPLARLPRDNANEILRKREDAARTLSVVHRPRPIPRKSNVDRAIFPAEGSPNLQHHKRSLSCGSIRFKQAFNVQSDIDAFYDLSVLKEFANRTAGQASAPTPSGTSPNTRRRSQSMSGLPPLPFNFEPKPTPNEATPQISQAEVLATIPRTSVSSAIPETPPGYPISPLPTIALHEESISATRFGRRSSPILPVEDLSALFPSTIRDEDFAIDSAVRSPATQVHVQKALTVIVTAKSHQRNGLGVAETPLTSRNESRQGPLPLAVHKPSAKANVGFESELERAEDSQSSAKQHFWPSQVGETRPTFSDRGHSIKQRRSLPPAPLVIRRTDRAHAEPSPVESEDGLAGITQKNFGSPSPSYQIADSDKLALLTNLELELTEQEHQWHAIRRTMVGRDSLSTVGTSPSRDSRYESARQSFIGARLAQRQQLDADYDFLALLPQTDLKSKAKLAASSTFPRFPTFLEGHTPPDTDEESEYDEDHETVIGQTQDSPAKTAMALWRPIASVAAAGASTALSLWTPASKPCKAAKKEIAPEEISGASIRCPARKDQALLVIESSRLWEKPESEAKAQNHGLWQPASHSQVKTQVVEVKVQQLTPAPRKPPRRIKRVTLLPDILESPKPLPDRRGTLGIFQFPWGDRSDCATVATRSLAPRAMSGTIIETGVDGGTQSNRSEFDMEDYEQDDEDYYDSSETYDSDDEDCFEKVQLVAQPTTTPTEKLLHVTPPRKILASHEDKIKPWLDLKKDTDVLKHSDSEDVSPKVGFPAKSNSFLLCEEEEQEIGDAHDTHTHTHMHMHDSGSGSGSDDKAKHRTCVRSHSRQSPQAGDYNTKADVPTSVMTLTDMHLREYVAGKSRIRVCQDQVQGLLRARQPQIRGQVASISSIPMSVPQMEPQMARCLLMDMGQIWAGAPIKCDIDAHGTSYASPVASKSSSDPCTDKVCLSRGAPSVGHPQALLLFCFLEGSISKLADQDYCPPSPLPLIPLVIYKSETPTRRQQILVINLLCSPSTSSSSFQQQTTQTTVTVTEHTKTSMALWTPSTPVTRPNIGLPQPDNTTWNTYLPTGEAARLLPAKADMPTIMSNSLWTASAKKAELKNFGLWGTKQPLPGMWTQSPIHKKTSYGLPQPDAETWATYLIVEDDASRVKPREAEPAIVDSNSLWTAPKSVISETPSEDGLWSGSSSVPSVISSEPSTPREVFNFGLWEPLSAIASISDEEPIGLFSLSHQRTDYRTTKLMPAAHNMERAPRRPLDAFPDFGFTHLWNMAPLWDSKANAAAVKLQREIDSLELEGLFSLNHRRNNFRTTSETPAALETRPKQRISQQSLPKLDSDSLWSVRAPSQDVAELDWITLSTVRPRATSVASLADSEPVPTLTRASSISSEKARPVATAEEWLTALDEAIKLGSNKDVGALDMVVEDPGTPDSDNYQLWSKPTDDDETLIASDELWKPSISGSATRFLELTHTLSEFDKMHAESGTSQRGRTQKSRPPLPMYPGSSSSAFLPGASETPRDFSAQALWMRAQSPAPGAKEDGSWLDKSLRKGLSFVQLQ</sequence>
<organism evidence="3 4">
    <name type="scientific">Fusarium torreyae</name>
    <dbReference type="NCBI Taxonomy" id="1237075"/>
    <lineage>
        <taxon>Eukaryota</taxon>
        <taxon>Fungi</taxon>
        <taxon>Dikarya</taxon>
        <taxon>Ascomycota</taxon>
        <taxon>Pezizomycotina</taxon>
        <taxon>Sordariomycetes</taxon>
        <taxon>Hypocreomycetidae</taxon>
        <taxon>Hypocreales</taxon>
        <taxon>Nectriaceae</taxon>
        <taxon>Fusarium</taxon>
    </lineage>
</organism>
<keyword evidence="2" id="KW-0472">Membrane</keyword>
<comment type="caution">
    <text evidence="3">The sequence shown here is derived from an EMBL/GenBank/DDBJ whole genome shotgun (WGS) entry which is preliminary data.</text>
</comment>
<evidence type="ECO:0000256" key="2">
    <source>
        <dbReference type="SAM" id="Phobius"/>
    </source>
</evidence>
<feature type="region of interest" description="Disordered" evidence="1">
    <location>
        <begin position="1290"/>
        <end position="1331"/>
    </location>
</feature>
<reference evidence="3" key="1">
    <citation type="submission" date="2022-09" db="EMBL/GenBank/DDBJ databases">
        <title>Fusarium specimens isolated from Avocado Roots.</title>
        <authorList>
            <person name="Stajich J."/>
            <person name="Roper C."/>
            <person name="Heimlech-Rivalta G."/>
        </authorList>
    </citation>
    <scope>NUCLEOTIDE SEQUENCE</scope>
    <source>
        <strain evidence="3">CF00136</strain>
    </source>
</reference>
<protein>
    <submittedName>
        <fullName evidence="3">Uncharacterized protein</fullName>
    </submittedName>
</protein>
<keyword evidence="4" id="KW-1185">Reference proteome</keyword>
<proteinExistence type="predicted"/>
<dbReference type="OrthoDB" id="5370537at2759"/>
<dbReference type="Proteomes" id="UP001152049">
    <property type="component" value="Unassembled WGS sequence"/>
</dbReference>
<feature type="region of interest" description="Disordered" evidence="1">
    <location>
        <begin position="487"/>
        <end position="506"/>
    </location>
</feature>
<feature type="region of interest" description="Disordered" evidence="1">
    <location>
        <begin position="786"/>
        <end position="817"/>
    </location>
</feature>
<feature type="region of interest" description="Disordered" evidence="1">
    <location>
        <begin position="1971"/>
        <end position="2033"/>
    </location>
</feature>
<name>A0A9W8S5X9_9HYPO</name>
<feature type="region of interest" description="Disordered" evidence="1">
    <location>
        <begin position="1802"/>
        <end position="1824"/>
    </location>
</feature>
<feature type="compositionally biased region" description="Basic residues" evidence="1">
    <location>
        <begin position="1310"/>
        <end position="1319"/>
    </location>
</feature>
<gene>
    <name evidence="3" type="ORF">NW762_004368</name>
</gene>
<feature type="transmembrane region" description="Helical" evidence="2">
    <location>
        <begin position="144"/>
        <end position="169"/>
    </location>
</feature>
<feature type="transmembrane region" description="Helical" evidence="2">
    <location>
        <begin position="112"/>
        <end position="132"/>
    </location>
</feature>
<feature type="transmembrane region" description="Helical" evidence="2">
    <location>
        <begin position="189"/>
        <end position="209"/>
    </location>
</feature>
<evidence type="ECO:0000313" key="3">
    <source>
        <dbReference type="EMBL" id="KAJ4266384.1"/>
    </source>
</evidence>
<feature type="transmembrane region" description="Helical" evidence="2">
    <location>
        <begin position="216"/>
        <end position="237"/>
    </location>
</feature>
<keyword evidence="2" id="KW-0812">Transmembrane</keyword>
<accession>A0A9W8S5X9</accession>
<dbReference type="EMBL" id="JAOQAZ010000005">
    <property type="protein sequence ID" value="KAJ4266384.1"/>
    <property type="molecule type" value="Genomic_DNA"/>
</dbReference>
<feature type="transmembrane region" description="Helical" evidence="2">
    <location>
        <begin position="45"/>
        <end position="66"/>
    </location>
</feature>
<evidence type="ECO:0000256" key="1">
    <source>
        <dbReference type="SAM" id="MobiDB-lite"/>
    </source>
</evidence>
<feature type="region of interest" description="Disordered" evidence="1">
    <location>
        <begin position="438"/>
        <end position="475"/>
    </location>
</feature>
<keyword evidence="2" id="KW-1133">Transmembrane helix</keyword>
<evidence type="ECO:0000313" key="4">
    <source>
        <dbReference type="Proteomes" id="UP001152049"/>
    </source>
</evidence>
<feature type="region of interest" description="Disordered" evidence="1">
    <location>
        <begin position="594"/>
        <end position="638"/>
    </location>
</feature>
<feature type="compositionally biased region" description="Polar residues" evidence="1">
    <location>
        <begin position="594"/>
        <end position="609"/>
    </location>
</feature>